<dbReference type="Pfam" id="PF04597">
    <property type="entry name" value="Ribophorin_I"/>
    <property type="match status" value="1"/>
</dbReference>
<comment type="subcellular location">
    <subcellularLocation>
        <location evidence="2 10">Endoplasmic reticulum membrane</location>
        <topology evidence="2 10">Single-pass type I membrane protein</topology>
    </subcellularLocation>
</comment>
<dbReference type="GO" id="GO:0008250">
    <property type="term" value="C:oligosaccharyltransferase complex"/>
    <property type="evidence" value="ECO:0007669"/>
    <property type="project" value="UniProtKB-UniRule"/>
</dbReference>
<dbReference type="HOGENOM" id="CLU_031381_1_0_1"/>
<evidence type="ECO:0000313" key="12">
    <source>
        <dbReference type="Proteomes" id="UP000006352"/>
    </source>
</evidence>
<evidence type="ECO:0000256" key="5">
    <source>
        <dbReference type="ARBA" id="ARBA00022692"/>
    </source>
</evidence>
<sequence>MVRLWGCRLPLLLLGTLLPAIVLADHSFENTAIVRTVELGGSLVQVTTTYAVKALEDGAQLYRIALGEREHQRTSWLEAKIKGQSAILALEDAGYEPESGMHFYSIELPKPLNLNATTNIVVETVETHATYPWPREASQQDPQSLKYESDLFILSPYKTSVERIKFRSPSPVIHSYTTLEGLDEYNVEIPVTKSGATITYGPYNNVPASATKDFVSHKQYPIAVHYSYDGPVLEVTKLTRAAEISHWGANLNIEDNIHLHNAGPTLKGHFSRLEHQAANFYGRNPPHVLPGLTLHLPSGIHSAYYYDLVGNVSTSRLREAPSLPNRGQGGSYSVLELRPRYPIMGGWNYSFTLGWDSPLEDYAGYDKATGKYVVGIPLMTFIPGAVVDEAEIKVVLPEGAIGVDYIPPLSPVESEVHTHVTYLDTVGRPVIVLRYKHLTHKHAGTIYVTYEVPFSAHLKKPLAVAIAFMSLFVLGFAVKRMDIRIQKK</sequence>
<proteinExistence type="inferred from homology"/>
<feature type="chain" id="PRO_5005136841" description="Dolichyl-diphosphooligosaccharide--protein glycosyltransferase subunit 1" evidence="10">
    <location>
        <begin position="25"/>
        <end position="488"/>
    </location>
</feature>
<dbReference type="EMBL" id="HE796932">
    <property type="protein sequence ID" value="CCL99426.1"/>
    <property type="molecule type" value="Genomic_DNA"/>
</dbReference>
<comment type="subunit">
    <text evidence="10">Component of the oligosaccharyltransferase (OST) complex.</text>
</comment>
<dbReference type="PANTHER" id="PTHR21049">
    <property type="entry name" value="RIBOPHORIN I"/>
    <property type="match status" value="1"/>
</dbReference>
<evidence type="ECO:0000256" key="4">
    <source>
        <dbReference type="ARBA" id="ARBA00008905"/>
    </source>
</evidence>
<reference evidence="11 12" key="1">
    <citation type="journal article" date="2012" name="Appl. Environ. Microbiol.">
        <title>Short-read sequencing for genomic analysis of the brown rot fungus Fibroporia radiculosa.</title>
        <authorList>
            <person name="Tang J.D."/>
            <person name="Perkins A.D."/>
            <person name="Sonstegard T.S."/>
            <person name="Schroeder S.G."/>
            <person name="Burgess S.C."/>
            <person name="Diehl S.V."/>
        </authorList>
    </citation>
    <scope>NUCLEOTIDE SEQUENCE [LARGE SCALE GENOMIC DNA]</scope>
    <source>
        <strain evidence="11 12">TFFH 294</strain>
    </source>
</reference>
<feature type="signal peptide" evidence="10">
    <location>
        <begin position="1"/>
        <end position="24"/>
    </location>
</feature>
<comment type="pathway">
    <text evidence="3 10">Protein modification; protein glycosylation.</text>
</comment>
<dbReference type="GO" id="GO:0018279">
    <property type="term" value="P:protein N-linked glycosylation via asparagine"/>
    <property type="evidence" value="ECO:0007669"/>
    <property type="project" value="TreeGrafter"/>
</dbReference>
<evidence type="ECO:0000313" key="11">
    <source>
        <dbReference type="EMBL" id="CCL99426.1"/>
    </source>
</evidence>
<evidence type="ECO:0000256" key="7">
    <source>
        <dbReference type="ARBA" id="ARBA00022824"/>
    </source>
</evidence>
<dbReference type="UniPathway" id="UPA00378"/>
<evidence type="ECO:0000256" key="1">
    <source>
        <dbReference type="ARBA" id="ARBA00002791"/>
    </source>
</evidence>
<dbReference type="PANTHER" id="PTHR21049:SF0">
    <property type="entry name" value="DOLICHYL-DIPHOSPHOOLIGOSACCHARIDE--PROTEIN GLYCOSYLTRANSFERASE SUBUNIT 1"/>
    <property type="match status" value="1"/>
</dbReference>
<dbReference type="GeneID" id="24094337"/>
<dbReference type="RefSeq" id="XP_012178709.1">
    <property type="nucleotide sequence ID" value="XM_012323319.1"/>
</dbReference>
<comment type="function">
    <text evidence="1 10">Subunit of the oligosaccharyl transferase (OST) complex that catalyzes the initial transfer of a defined glycan (Glc(3)Man(9)GlcNAc(2) in eukaryotes) from the lipid carrier dolichol-pyrophosphate to an asparagine residue within an Asn-X-Ser/Thr consensus motif in nascent polypeptide chains, the first step in protein N-glycosylation. N-glycosylation occurs cotranslationally and the complex associates with the Sec61 complex at the channel-forming translocon complex that mediates protein translocation across the endoplasmic reticulum (ER). All subunits are required for a maximal enzyme activity.</text>
</comment>
<evidence type="ECO:0000256" key="10">
    <source>
        <dbReference type="RuleBase" id="RU361143"/>
    </source>
</evidence>
<dbReference type="InParanoid" id="J4I8H6"/>
<feature type="transmembrane region" description="Helical" evidence="10">
    <location>
        <begin position="461"/>
        <end position="478"/>
    </location>
</feature>
<dbReference type="Proteomes" id="UP000006352">
    <property type="component" value="Unassembled WGS sequence"/>
</dbReference>
<dbReference type="OrthoDB" id="310030at2759"/>
<evidence type="ECO:0000256" key="3">
    <source>
        <dbReference type="ARBA" id="ARBA00004922"/>
    </source>
</evidence>
<keyword evidence="7 10" id="KW-0256">Endoplasmic reticulum</keyword>
<keyword evidence="6 10" id="KW-0732">Signal</keyword>
<dbReference type="FunCoup" id="J4I8H6">
    <property type="interactions" value="569"/>
</dbReference>
<dbReference type="AlphaFoldDB" id="J4I8H6"/>
<dbReference type="STRING" id="599839.J4I8H6"/>
<dbReference type="InterPro" id="IPR007676">
    <property type="entry name" value="Ribophorin_I"/>
</dbReference>
<keyword evidence="5 10" id="KW-0812">Transmembrane</keyword>
<evidence type="ECO:0000256" key="6">
    <source>
        <dbReference type="ARBA" id="ARBA00022729"/>
    </source>
</evidence>
<evidence type="ECO:0000256" key="9">
    <source>
        <dbReference type="ARBA" id="ARBA00023136"/>
    </source>
</evidence>
<evidence type="ECO:0000256" key="2">
    <source>
        <dbReference type="ARBA" id="ARBA00004115"/>
    </source>
</evidence>
<accession>J4I8H6</accession>
<organism evidence="11 12">
    <name type="scientific">Fibroporia radiculosa</name>
    <dbReference type="NCBI Taxonomy" id="599839"/>
    <lineage>
        <taxon>Eukaryota</taxon>
        <taxon>Fungi</taxon>
        <taxon>Dikarya</taxon>
        <taxon>Basidiomycota</taxon>
        <taxon>Agaricomycotina</taxon>
        <taxon>Agaricomycetes</taxon>
        <taxon>Polyporales</taxon>
        <taxon>Fibroporiaceae</taxon>
        <taxon>Fibroporia</taxon>
    </lineage>
</organism>
<keyword evidence="9 10" id="KW-0472">Membrane</keyword>
<keyword evidence="8 10" id="KW-1133">Transmembrane helix</keyword>
<evidence type="ECO:0000256" key="8">
    <source>
        <dbReference type="ARBA" id="ARBA00022989"/>
    </source>
</evidence>
<protein>
    <recommendedName>
        <fullName evidence="10">Dolichyl-diphosphooligosaccharide--protein glycosyltransferase subunit 1</fullName>
    </recommendedName>
</protein>
<name>J4I8H6_9APHY</name>
<gene>
    <name evidence="11" type="ORF">FIBRA_01444</name>
</gene>
<keyword evidence="12" id="KW-1185">Reference proteome</keyword>
<comment type="similarity">
    <text evidence="4 10">Belongs to the OST1 family.</text>
</comment>